<protein>
    <submittedName>
        <fullName evidence="1">DUF2017 family protein</fullName>
    </submittedName>
</protein>
<gene>
    <name evidence="1" type="ORF">EJ997_05395</name>
</gene>
<accession>A0A3Q9G3Q1</accession>
<organism evidence="1 2">
    <name type="scientific">Flaviflexus ciconiae</name>
    <dbReference type="NCBI Taxonomy" id="2496867"/>
    <lineage>
        <taxon>Bacteria</taxon>
        <taxon>Bacillati</taxon>
        <taxon>Actinomycetota</taxon>
        <taxon>Actinomycetes</taxon>
        <taxon>Actinomycetales</taxon>
        <taxon>Actinomycetaceae</taxon>
        <taxon>Flaviflexus</taxon>
    </lineage>
</organism>
<dbReference type="Proteomes" id="UP000280344">
    <property type="component" value="Chromosome"/>
</dbReference>
<dbReference type="EMBL" id="CP034593">
    <property type="protein sequence ID" value="AZQ76856.1"/>
    <property type="molecule type" value="Genomic_DNA"/>
</dbReference>
<dbReference type="AlphaFoldDB" id="A0A3Q9G3Q1"/>
<sequence length="221" mass="24672">MSRQCTPTACTPRSRRTHSMFGFRRVRGGVSSGGDIFELEVIASLMRDVVSVLGEDVAVVDVTDDPLAVLERELAPAQEPSSDPALYRLLPDMSEDPEEARELRQLTESSVRSTKISNLTTVYRVLSASTGRIFVAEDDIPVWMAALNDLRLVLATRLDIDSSERADEIAHRAGEIADGLHPQDPEDEEQEVENQLILVFAMITWWQDSLIDAVRLRRPRG</sequence>
<reference evidence="1 2" key="1">
    <citation type="submission" date="2018-12" db="EMBL/GenBank/DDBJ databases">
        <title>Complete genome sequence of Flaviflexus sp. H23T48.</title>
        <authorList>
            <person name="Bae J.-W."/>
            <person name="Lee J.-Y."/>
        </authorList>
    </citation>
    <scope>NUCLEOTIDE SEQUENCE [LARGE SCALE GENOMIC DNA]</scope>
    <source>
        <strain evidence="1 2">H23T48</strain>
    </source>
</reference>
<evidence type="ECO:0000313" key="2">
    <source>
        <dbReference type="Proteomes" id="UP000280344"/>
    </source>
</evidence>
<evidence type="ECO:0000313" key="1">
    <source>
        <dbReference type="EMBL" id="AZQ76856.1"/>
    </source>
</evidence>
<keyword evidence="2" id="KW-1185">Reference proteome</keyword>
<dbReference type="KEGG" id="flh:EJ997_05395"/>
<dbReference type="OrthoDB" id="3268479at2"/>
<name>A0A3Q9G3Q1_9ACTO</name>
<dbReference type="InterPro" id="IPR018561">
    <property type="entry name" value="AosR"/>
</dbReference>
<proteinExistence type="predicted"/>
<dbReference type="Pfam" id="PF09438">
    <property type="entry name" value="DUF2017"/>
    <property type="match status" value="1"/>
</dbReference>